<comment type="function">
    <text evidence="8">Catalyzes the cross-linking of a glutamate residue and a tyrosine residue in the PqqA protein as part of the biosynthesis of pyrroloquinoline quinone (PQQ).</text>
</comment>
<feature type="binding site" evidence="8">
    <location>
        <position position="23"/>
    </location>
    <ligand>
        <name>[4Fe-4S] cluster</name>
        <dbReference type="ChEBI" id="CHEBI:49883"/>
        <note>4Fe-4S-S-AdoMet</note>
    </ligand>
</feature>
<dbReference type="InterPro" id="IPR013785">
    <property type="entry name" value="Aldolase_TIM"/>
</dbReference>
<organism evidence="10 11">
    <name type="scientific">Longimycelium tulufanense</name>
    <dbReference type="NCBI Taxonomy" id="907463"/>
    <lineage>
        <taxon>Bacteria</taxon>
        <taxon>Bacillati</taxon>
        <taxon>Actinomycetota</taxon>
        <taxon>Actinomycetes</taxon>
        <taxon>Pseudonocardiales</taxon>
        <taxon>Pseudonocardiaceae</taxon>
        <taxon>Longimycelium</taxon>
    </lineage>
</organism>
<dbReference type="InterPro" id="IPR050377">
    <property type="entry name" value="Radical_SAM_PqqE_MftC-like"/>
</dbReference>
<dbReference type="UniPathway" id="UPA00539"/>
<dbReference type="SFLD" id="SFLDS00029">
    <property type="entry name" value="Radical_SAM"/>
    <property type="match status" value="1"/>
</dbReference>
<keyword evidence="11" id="KW-1185">Reference proteome</keyword>
<dbReference type="GO" id="GO:1904047">
    <property type="term" value="F:S-adenosyl-L-methionine binding"/>
    <property type="evidence" value="ECO:0007669"/>
    <property type="project" value="UniProtKB-UniRule"/>
</dbReference>
<dbReference type="GO" id="GO:0051539">
    <property type="term" value="F:4 iron, 4 sulfur cluster binding"/>
    <property type="evidence" value="ECO:0007669"/>
    <property type="project" value="UniProtKB-KW"/>
</dbReference>
<name>A0A8J3C987_9PSEU</name>
<dbReference type="NCBIfam" id="TIGR02109">
    <property type="entry name" value="PQQ_syn_pqqE"/>
    <property type="match status" value="1"/>
</dbReference>
<dbReference type="AlphaFoldDB" id="A0A8J3C987"/>
<dbReference type="PIRSF" id="PIRSF037420">
    <property type="entry name" value="PQQ_syn_pqqE"/>
    <property type="match status" value="1"/>
</dbReference>
<keyword evidence="7 8" id="KW-0411">Iron-sulfur</keyword>
<evidence type="ECO:0000313" key="10">
    <source>
        <dbReference type="EMBL" id="GGM33856.1"/>
    </source>
</evidence>
<evidence type="ECO:0000256" key="1">
    <source>
        <dbReference type="ARBA" id="ARBA00022485"/>
    </source>
</evidence>
<feature type="binding site" evidence="8">
    <location>
        <position position="26"/>
    </location>
    <ligand>
        <name>[4Fe-4S] cluster</name>
        <dbReference type="ChEBI" id="CHEBI:49883"/>
        <note>4Fe-4S-S-AdoMet</note>
    </ligand>
</feature>
<evidence type="ECO:0000256" key="7">
    <source>
        <dbReference type="ARBA" id="ARBA00023014"/>
    </source>
</evidence>
<dbReference type="SFLD" id="SFLDG01386">
    <property type="entry name" value="main_SPASM_domain-containing"/>
    <property type="match status" value="1"/>
</dbReference>
<dbReference type="Pfam" id="PF04055">
    <property type="entry name" value="Radical_SAM"/>
    <property type="match status" value="1"/>
</dbReference>
<keyword evidence="3 8" id="KW-0479">Metal-binding</keyword>
<keyword evidence="6 8" id="KW-0408">Iron</keyword>
<sequence length="370" mass="40900">MPDLHARPLGLLAELTHRCPLHCPYCSNPLELVTRERELDTTRWCSVLDQARELGVLQVHFSGGEPLARRDLPALVSHAHGLGCYTNLVTSGVGLTGAVIADLAERGVDHVQLSVQDANEVSANRIGGARTHEHKLTAARVVKERGLPLSVNVVLHRHNHDNLASIIALAEEMGADRLELANTQYYGWALRNRTALMPTQDQLDAAQPVVRAAQQRLSGRMEIIYVIADYHEAYPKPCMHGWGARQITVAPDGTVLPCLAATVIPDLRLSNVTDHDLAWIWYDSPSFNAFRGVEWMREPCRSCSRRFTDFGGCRCQAFLLTGDAANTDPVCSLSPHRTLVDQALSDIPERSPTPVMRAVAGQRVREWVEP</sequence>
<dbReference type="InterPro" id="IPR006638">
    <property type="entry name" value="Elp3/MiaA/NifB-like_rSAM"/>
</dbReference>
<reference evidence="10" key="1">
    <citation type="journal article" date="2014" name="Int. J. Syst. Evol. Microbiol.">
        <title>Complete genome sequence of Corynebacterium casei LMG S-19264T (=DSM 44701T), isolated from a smear-ripened cheese.</title>
        <authorList>
            <consortium name="US DOE Joint Genome Institute (JGI-PGF)"/>
            <person name="Walter F."/>
            <person name="Albersmeier A."/>
            <person name="Kalinowski J."/>
            <person name="Ruckert C."/>
        </authorList>
    </citation>
    <scope>NUCLEOTIDE SEQUENCE</scope>
    <source>
        <strain evidence="10">CGMCC 4.5737</strain>
    </source>
</reference>
<feature type="domain" description="Radical SAM core" evidence="9">
    <location>
        <begin position="5"/>
        <end position="220"/>
    </location>
</feature>
<dbReference type="Pfam" id="PF13186">
    <property type="entry name" value="SPASM"/>
    <property type="match status" value="1"/>
</dbReference>
<comment type="subunit">
    <text evidence="8">Interacts with PqqD. The interaction is necessary for activity of PqqE.</text>
</comment>
<dbReference type="EC" id="1.21.98.4" evidence="8"/>
<dbReference type="CDD" id="cd01335">
    <property type="entry name" value="Radical_SAM"/>
    <property type="match status" value="1"/>
</dbReference>
<comment type="pathway">
    <text evidence="8">Cofactor biosynthesis; pyrroloquinoline quinone biosynthesis.</text>
</comment>
<dbReference type="SUPFAM" id="SSF102114">
    <property type="entry name" value="Radical SAM enzymes"/>
    <property type="match status" value="1"/>
</dbReference>
<gene>
    <name evidence="8 10" type="primary">pqqE</name>
    <name evidence="10" type="ORF">GCM10012275_01570</name>
</gene>
<dbReference type="InterPro" id="IPR007197">
    <property type="entry name" value="rSAM"/>
</dbReference>
<keyword evidence="2 8" id="KW-0949">S-adenosyl-L-methionine</keyword>
<comment type="catalytic activity">
    <reaction evidence="8">
        <text>[PQQ precursor protein] + S-adenosyl-L-methionine = E-Y cross-linked-[PQQ precursor protein] + 5'-deoxyadenosine + L-methionine + H(+)</text>
        <dbReference type="Rhea" id="RHEA:56836"/>
        <dbReference type="Rhea" id="RHEA-COMP:14800"/>
        <dbReference type="Rhea" id="RHEA-COMP:14801"/>
        <dbReference type="ChEBI" id="CHEBI:15378"/>
        <dbReference type="ChEBI" id="CHEBI:17319"/>
        <dbReference type="ChEBI" id="CHEBI:57844"/>
        <dbReference type="ChEBI" id="CHEBI:59789"/>
        <dbReference type="ChEBI" id="CHEBI:141026"/>
        <dbReference type="ChEBI" id="CHEBI:141027"/>
        <dbReference type="EC" id="1.21.98.4"/>
    </reaction>
</comment>
<dbReference type="GO" id="GO:0018189">
    <property type="term" value="P:pyrroloquinoline quinone biosynthetic process"/>
    <property type="evidence" value="ECO:0007669"/>
    <property type="project" value="UniProtKB-UniRule"/>
</dbReference>
<dbReference type="GO" id="GO:0016491">
    <property type="term" value="F:oxidoreductase activity"/>
    <property type="evidence" value="ECO:0007669"/>
    <property type="project" value="UniProtKB-KW"/>
</dbReference>
<keyword evidence="1 8" id="KW-0004">4Fe-4S</keyword>
<evidence type="ECO:0000256" key="6">
    <source>
        <dbReference type="ARBA" id="ARBA00023004"/>
    </source>
</evidence>
<dbReference type="SFLD" id="SFLDG01067">
    <property type="entry name" value="SPASM/twitch_domain_containing"/>
    <property type="match status" value="1"/>
</dbReference>
<comment type="caution">
    <text evidence="10">The sequence shown here is derived from an EMBL/GenBank/DDBJ whole genome shotgun (WGS) entry which is preliminary data.</text>
</comment>
<dbReference type="RefSeq" id="WP_189052844.1">
    <property type="nucleotide sequence ID" value="NZ_BMMK01000001.1"/>
</dbReference>
<evidence type="ECO:0000256" key="3">
    <source>
        <dbReference type="ARBA" id="ARBA00022723"/>
    </source>
</evidence>
<dbReference type="HAMAP" id="MF_00660">
    <property type="entry name" value="PqqE"/>
    <property type="match status" value="1"/>
</dbReference>
<evidence type="ECO:0000259" key="9">
    <source>
        <dbReference type="PROSITE" id="PS51918"/>
    </source>
</evidence>
<keyword evidence="4 8" id="KW-0884">PQQ biosynthesis</keyword>
<evidence type="ECO:0000256" key="5">
    <source>
        <dbReference type="ARBA" id="ARBA00023002"/>
    </source>
</evidence>
<reference evidence="10" key="2">
    <citation type="submission" date="2020-09" db="EMBL/GenBank/DDBJ databases">
        <authorList>
            <person name="Sun Q."/>
            <person name="Zhou Y."/>
        </authorList>
    </citation>
    <scope>NUCLEOTIDE SEQUENCE</scope>
    <source>
        <strain evidence="10">CGMCC 4.5737</strain>
    </source>
</reference>
<proteinExistence type="inferred from homology"/>
<dbReference type="InterPro" id="IPR023885">
    <property type="entry name" value="4Fe4S-binding_SPASM_dom"/>
</dbReference>
<dbReference type="SFLD" id="SFLDF00280">
    <property type="entry name" value="coenzyme_PQQ_synthesis_protein"/>
    <property type="match status" value="1"/>
</dbReference>
<dbReference type="InterPro" id="IPR058240">
    <property type="entry name" value="rSAM_sf"/>
</dbReference>
<keyword evidence="5 8" id="KW-0560">Oxidoreductase</keyword>
<dbReference type="PANTHER" id="PTHR11228">
    <property type="entry name" value="RADICAL SAM DOMAIN PROTEIN"/>
    <property type="match status" value="1"/>
</dbReference>
<protein>
    <recommendedName>
        <fullName evidence="8">PqqA peptide cyclase</fullName>
        <ecNumber evidence="8">1.21.98.4</ecNumber>
    </recommendedName>
    <alternativeName>
        <fullName evidence="8">Coenzyme PQQ synthesis protein E</fullName>
    </alternativeName>
</protein>
<evidence type="ECO:0000313" key="11">
    <source>
        <dbReference type="Proteomes" id="UP000637578"/>
    </source>
</evidence>
<dbReference type="InterPro" id="IPR011843">
    <property type="entry name" value="PQQ_synth_PqqE_bac"/>
</dbReference>
<dbReference type="PROSITE" id="PS51918">
    <property type="entry name" value="RADICAL_SAM"/>
    <property type="match status" value="1"/>
</dbReference>
<dbReference type="GO" id="GO:0005506">
    <property type="term" value="F:iron ion binding"/>
    <property type="evidence" value="ECO:0007669"/>
    <property type="project" value="UniProtKB-UniRule"/>
</dbReference>
<accession>A0A8J3C987</accession>
<evidence type="ECO:0000256" key="2">
    <source>
        <dbReference type="ARBA" id="ARBA00022691"/>
    </source>
</evidence>
<comment type="similarity">
    <text evidence="8">Belongs to the radical SAM superfamily. PqqE family.</text>
</comment>
<dbReference type="InterPro" id="IPR017200">
    <property type="entry name" value="PqqE-like"/>
</dbReference>
<dbReference type="EMBL" id="BMMK01000001">
    <property type="protein sequence ID" value="GGM33856.1"/>
    <property type="molecule type" value="Genomic_DNA"/>
</dbReference>
<dbReference type="Gene3D" id="3.20.20.70">
    <property type="entry name" value="Aldolase class I"/>
    <property type="match status" value="1"/>
</dbReference>
<dbReference type="CDD" id="cd21119">
    <property type="entry name" value="SPASM_PqqE"/>
    <property type="match status" value="1"/>
</dbReference>
<dbReference type="GO" id="GO:0009975">
    <property type="term" value="F:cyclase activity"/>
    <property type="evidence" value="ECO:0007669"/>
    <property type="project" value="UniProtKB-UniRule"/>
</dbReference>
<dbReference type="NCBIfam" id="TIGR04085">
    <property type="entry name" value="rSAM_more_4Fe4S"/>
    <property type="match status" value="1"/>
</dbReference>
<evidence type="ECO:0000256" key="8">
    <source>
        <dbReference type="HAMAP-Rule" id="MF_00660"/>
    </source>
</evidence>
<dbReference type="Proteomes" id="UP000637578">
    <property type="component" value="Unassembled WGS sequence"/>
</dbReference>
<comment type="cofactor">
    <cofactor evidence="8">
        <name>[4Fe-4S] cluster</name>
        <dbReference type="ChEBI" id="CHEBI:49883"/>
    </cofactor>
    <text evidence="8">Binds 1 [4Fe-4S] cluster. The cluster is coordinated with 3 cysteines and an exchangeable S-adenosyl-L-methionine.</text>
</comment>
<dbReference type="PANTHER" id="PTHR11228:SF7">
    <property type="entry name" value="PQQA PEPTIDE CYCLASE"/>
    <property type="match status" value="1"/>
</dbReference>
<feature type="binding site" evidence="8">
    <location>
        <position position="19"/>
    </location>
    <ligand>
        <name>[4Fe-4S] cluster</name>
        <dbReference type="ChEBI" id="CHEBI:49883"/>
        <note>4Fe-4S-S-AdoMet</note>
    </ligand>
</feature>
<evidence type="ECO:0000256" key="4">
    <source>
        <dbReference type="ARBA" id="ARBA00022905"/>
    </source>
</evidence>
<dbReference type="SMART" id="SM00729">
    <property type="entry name" value="Elp3"/>
    <property type="match status" value="1"/>
</dbReference>